<reference evidence="1" key="1">
    <citation type="submission" date="2020-11" db="EMBL/GenBank/DDBJ databases">
        <authorList>
            <consortium name="DOE Joint Genome Institute"/>
            <person name="Ahrendt S."/>
            <person name="Riley R."/>
            <person name="Andreopoulos W."/>
            <person name="Labutti K."/>
            <person name="Pangilinan J."/>
            <person name="Ruiz-Duenas F.J."/>
            <person name="Barrasa J.M."/>
            <person name="Sanchez-Garcia M."/>
            <person name="Camarero S."/>
            <person name="Miyauchi S."/>
            <person name="Serrano A."/>
            <person name="Linde D."/>
            <person name="Babiker R."/>
            <person name="Drula E."/>
            <person name="Ayuso-Fernandez I."/>
            <person name="Pacheco R."/>
            <person name="Padilla G."/>
            <person name="Ferreira P."/>
            <person name="Barriuso J."/>
            <person name="Kellner H."/>
            <person name="Castanera R."/>
            <person name="Alfaro M."/>
            <person name="Ramirez L."/>
            <person name="Pisabarro A.G."/>
            <person name="Kuo A."/>
            <person name="Tritt A."/>
            <person name="Lipzen A."/>
            <person name="He G."/>
            <person name="Yan M."/>
            <person name="Ng V."/>
            <person name="Cullen D."/>
            <person name="Martin F."/>
            <person name="Rosso M.-N."/>
            <person name="Henrissat B."/>
            <person name="Hibbett D."/>
            <person name="Martinez A.T."/>
            <person name="Grigoriev I.V."/>
        </authorList>
    </citation>
    <scope>NUCLEOTIDE SEQUENCE</scope>
    <source>
        <strain evidence="1">AH 40177</strain>
    </source>
</reference>
<dbReference type="InterPro" id="IPR027267">
    <property type="entry name" value="AH/BAR_dom_sf"/>
</dbReference>
<name>A0A9P5Q172_9AGAR</name>
<sequence>MGDELASQCKTVLDTTIAETETYPAQVEDFAILAKDHLDDEIRLYEQILIQARTSFGINILIALLTVIGQPRSSSSNLSVLKSLFPIFSSALRQSLI</sequence>
<comment type="caution">
    <text evidence="1">The sequence shown here is derived from an EMBL/GenBank/DDBJ whole genome shotgun (WGS) entry which is preliminary data.</text>
</comment>
<accession>A0A9P5Q172</accession>
<organism evidence="1 2">
    <name type="scientific">Rhodocollybia butyracea</name>
    <dbReference type="NCBI Taxonomy" id="206335"/>
    <lineage>
        <taxon>Eukaryota</taxon>
        <taxon>Fungi</taxon>
        <taxon>Dikarya</taxon>
        <taxon>Basidiomycota</taxon>
        <taxon>Agaricomycotina</taxon>
        <taxon>Agaricomycetes</taxon>
        <taxon>Agaricomycetidae</taxon>
        <taxon>Agaricales</taxon>
        <taxon>Marasmiineae</taxon>
        <taxon>Omphalotaceae</taxon>
        <taxon>Rhodocollybia</taxon>
    </lineage>
</organism>
<dbReference type="Gene3D" id="1.20.1270.60">
    <property type="entry name" value="Arfaptin homology (AH) domain/BAR domain"/>
    <property type="match status" value="1"/>
</dbReference>
<gene>
    <name evidence="1" type="ORF">BDP27DRAFT_1418145</name>
</gene>
<dbReference type="OrthoDB" id="10254720at2759"/>
<keyword evidence="2" id="KW-1185">Reference proteome</keyword>
<dbReference type="EMBL" id="JADNRY010000025">
    <property type="protein sequence ID" value="KAF9072222.1"/>
    <property type="molecule type" value="Genomic_DNA"/>
</dbReference>
<dbReference type="AlphaFoldDB" id="A0A9P5Q172"/>
<evidence type="ECO:0000313" key="1">
    <source>
        <dbReference type="EMBL" id="KAF9072222.1"/>
    </source>
</evidence>
<dbReference type="Proteomes" id="UP000772434">
    <property type="component" value="Unassembled WGS sequence"/>
</dbReference>
<evidence type="ECO:0000313" key="2">
    <source>
        <dbReference type="Proteomes" id="UP000772434"/>
    </source>
</evidence>
<protein>
    <submittedName>
        <fullName evidence="1">Uncharacterized protein</fullName>
    </submittedName>
</protein>
<proteinExistence type="predicted"/>